<protein>
    <submittedName>
        <fullName evidence="1">Uncharacterized protein</fullName>
    </submittedName>
</protein>
<organism evidence="1 2">
    <name type="scientific">Deinococcus wulumuqiensis</name>
    <dbReference type="NCBI Taxonomy" id="980427"/>
    <lineage>
        <taxon>Bacteria</taxon>
        <taxon>Thermotogati</taxon>
        <taxon>Deinococcota</taxon>
        <taxon>Deinococci</taxon>
        <taxon>Deinococcales</taxon>
        <taxon>Deinococcaceae</taxon>
        <taxon>Deinococcus</taxon>
    </lineage>
</organism>
<gene>
    <name evidence="1" type="ORF">DVJ83_16255</name>
</gene>
<dbReference type="KEGG" id="dwu:DVJ83_16255"/>
<proteinExistence type="predicted"/>
<keyword evidence="1" id="KW-0614">Plasmid</keyword>
<dbReference type="Proteomes" id="UP000253744">
    <property type="component" value="Plasmid pDrdI"/>
</dbReference>
<reference evidence="1 2" key="1">
    <citation type="submission" date="2018-07" db="EMBL/GenBank/DDBJ databases">
        <title>Complete Genome and Methylome Analysis of Deinococcus wulumuqiensis NEB 479.</title>
        <authorList>
            <person name="Fomenkov A."/>
            <person name="Luyten Y."/>
            <person name="Vincze T."/>
            <person name="Anton B.P."/>
            <person name="Clark T."/>
            <person name="Roberts R.J."/>
            <person name="Morgan R.D."/>
        </authorList>
    </citation>
    <scope>NUCLEOTIDE SEQUENCE [LARGE SCALE GENOMIC DNA]</scope>
    <source>
        <strain evidence="1 2">NEB 479</strain>
        <plasmid evidence="2">Plasmid pdrdi</plasmid>
    </source>
</reference>
<name>A0A345IN75_9DEIO</name>
<geneLocation type="plasmid" evidence="2">
    <name>pdrdi</name>
</geneLocation>
<evidence type="ECO:0000313" key="2">
    <source>
        <dbReference type="Proteomes" id="UP000253744"/>
    </source>
</evidence>
<accession>A0A345IN75</accession>
<dbReference type="AlphaFoldDB" id="A0A345IN75"/>
<dbReference type="EMBL" id="CP031163">
    <property type="protein sequence ID" value="AXH01148.1"/>
    <property type="molecule type" value="Genomic_DNA"/>
</dbReference>
<evidence type="ECO:0000313" key="1">
    <source>
        <dbReference type="EMBL" id="AXH01148.1"/>
    </source>
</evidence>
<sequence>MKGNLAVEGGFSLQDAQNDLGNAAQTVGAVMRKTLFEVGGERVNMGEGSSGLFHTPYELPFVVFSAFWTTFFSTCQVLREDR</sequence>